<organism evidence="1 2">
    <name type="scientific">Euplotes crassus</name>
    <dbReference type="NCBI Taxonomy" id="5936"/>
    <lineage>
        <taxon>Eukaryota</taxon>
        <taxon>Sar</taxon>
        <taxon>Alveolata</taxon>
        <taxon>Ciliophora</taxon>
        <taxon>Intramacronucleata</taxon>
        <taxon>Spirotrichea</taxon>
        <taxon>Hypotrichia</taxon>
        <taxon>Euplotida</taxon>
        <taxon>Euplotidae</taxon>
        <taxon>Moneuplotes</taxon>
    </lineage>
</organism>
<name>A0AAD1UBG8_EUPCR</name>
<keyword evidence="2" id="KW-1185">Reference proteome</keyword>
<evidence type="ECO:0000313" key="2">
    <source>
        <dbReference type="Proteomes" id="UP001295684"/>
    </source>
</evidence>
<sequence length="309" mass="35698">MKPKHNCPQDQDTQNIEEEKEICNKEKASKLKYCRNKKNKISIMSLIPKKKKYRSKSLNKSSPKKFLGKCRKAPKITKKRIPKEIKEAYISNHFECLQKPESIKIALPSVRRLQPVFTKTKSSYLHYQHQESSFCPSSHSTHPLAPKPSLPATLGRSMTESLKNLQMSLKSHSVEAQAPRGGMGEDRGVGQQWGRRVGEDKFVKLQFPMGVGGNDPHYLLKAKRNIERFAKPKSMSIRNLSLNNLIDRNRSDIELLNRYILKPIKPSKHHSVRKSIHQIYNQIQKQRSLRKSITLQNPLLMINIDKKNF</sequence>
<gene>
    <name evidence="1" type="ORF">ECRASSUSDP1_LOCUS3426</name>
</gene>
<proteinExistence type="predicted"/>
<reference evidence="1" key="1">
    <citation type="submission" date="2023-07" db="EMBL/GenBank/DDBJ databases">
        <authorList>
            <consortium name="AG Swart"/>
            <person name="Singh M."/>
            <person name="Singh A."/>
            <person name="Seah K."/>
            <person name="Emmerich C."/>
        </authorList>
    </citation>
    <scope>NUCLEOTIDE SEQUENCE</scope>
    <source>
        <strain evidence="1">DP1</strain>
    </source>
</reference>
<protein>
    <submittedName>
        <fullName evidence="1">Uncharacterized protein</fullName>
    </submittedName>
</protein>
<dbReference type="EMBL" id="CAMPGE010003281">
    <property type="protein sequence ID" value="CAI2362108.1"/>
    <property type="molecule type" value="Genomic_DNA"/>
</dbReference>
<comment type="caution">
    <text evidence="1">The sequence shown here is derived from an EMBL/GenBank/DDBJ whole genome shotgun (WGS) entry which is preliminary data.</text>
</comment>
<evidence type="ECO:0000313" key="1">
    <source>
        <dbReference type="EMBL" id="CAI2362108.1"/>
    </source>
</evidence>
<dbReference type="AlphaFoldDB" id="A0AAD1UBG8"/>
<accession>A0AAD1UBG8</accession>
<dbReference type="Proteomes" id="UP001295684">
    <property type="component" value="Unassembled WGS sequence"/>
</dbReference>